<keyword evidence="2" id="KW-0479">Metal-binding</keyword>
<dbReference type="PANTHER" id="PTHR24305:SF108">
    <property type="entry name" value="P450, PUTATIVE (EUROFUNG)-RELATED"/>
    <property type="match status" value="1"/>
</dbReference>
<dbReference type="Gene3D" id="1.10.630.10">
    <property type="entry name" value="Cytochrome P450"/>
    <property type="match status" value="2"/>
</dbReference>
<accession>A0A8H4Q0M9</accession>
<dbReference type="Pfam" id="PF00258">
    <property type="entry name" value="Flavodoxin_1"/>
    <property type="match status" value="1"/>
</dbReference>
<dbReference type="InterPro" id="IPR029039">
    <property type="entry name" value="Flavoprotein-like_sf"/>
</dbReference>
<evidence type="ECO:0000256" key="3">
    <source>
        <dbReference type="ARBA" id="ARBA00023004"/>
    </source>
</evidence>
<proteinExistence type="predicted"/>
<evidence type="ECO:0000256" key="1">
    <source>
        <dbReference type="ARBA" id="ARBA00022617"/>
    </source>
</evidence>
<gene>
    <name evidence="6" type="ORF">GQ602_006964</name>
</gene>
<dbReference type="EMBL" id="JAACLJ010000009">
    <property type="protein sequence ID" value="KAF4580827.1"/>
    <property type="molecule type" value="Genomic_DNA"/>
</dbReference>
<dbReference type="PROSITE" id="PS50902">
    <property type="entry name" value="FLAVODOXIN_LIKE"/>
    <property type="match status" value="1"/>
</dbReference>
<dbReference type="SUPFAM" id="SSF48264">
    <property type="entry name" value="Cytochrome P450"/>
    <property type="match status" value="1"/>
</dbReference>
<dbReference type="GO" id="GO:0005506">
    <property type="term" value="F:iron ion binding"/>
    <property type="evidence" value="ECO:0007669"/>
    <property type="project" value="InterPro"/>
</dbReference>
<dbReference type="Proteomes" id="UP000562929">
    <property type="component" value="Unassembled WGS sequence"/>
</dbReference>
<dbReference type="InterPro" id="IPR036396">
    <property type="entry name" value="Cyt_P450_sf"/>
</dbReference>
<evidence type="ECO:0000256" key="4">
    <source>
        <dbReference type="SAM" id="MobiDB-lite"/>
    </source>
</evidence>
<organism evidence="6 7">
    <name type="scientific">Ophiocordyceps camponoti-floridani</name>
    <dbReference type="NCBI Taxonomy" id="2030778"/>
    <lineage>
        <taxon>Eukaryota</taxon>
        <taxon>Fungi</taxon>
        <taxon>Dikarya</taxon>
        <taxon>Ascomycota</taxon>
        <taxon>Pezizomycotina</taxon>
        <taxon>Sordariomycetes</taxon>
        <taxon>Hypocreomycetidae</taxon>
        <taxon>Hypocreales</taxon>
        <taxon>Ophiocordycipitaceae</taxon>
        <taxon>Ophiocordyceps</taxon>
    </lineage>
</organism>
<keyword evidence="1" id="KW-0349">Heme</keyword>
<dbReference type="OrthoDB" id="1470350at2759"/>
<reference evidence="6 7" key="1">
    <citation type="journal article" date="2020" name="G3 (Bethesda)">
        <title>Genetic Underpinnings of Host Manipulation by Ophiocordyceps as Revealed by Comparative Transcriptomics.</title>
        <authorList>
            <person name="Will I."/>
            <person name="Das B."/>
            <person name="Trinh T."/>
            <person name="Brachmann A."/>
            <person name="Ohm R.A."/>
            <person name="de Bekker C."/>
        </authorList>
    </citation>
    <scope>NUCLEOTIDE SEQUENCE [LARGE SCALE GENOMIC DNA]</scope>
    <source>
        <strain evidence="6 7">EC05</strain>
    </source>
</reference>
<feature type="domain" description="Flavodoxin-like" evidence="5">
    <location>
        <begin position="193"/>
        <end position="336"/>
    </location>
</feature>
<feature type="compositionally biased region" description="Basic and acidic residues" evidence="4">
    <location>
        <begin position="358"/>
        <end position="367"/>
    </location>
</feature>
<dbReference type="SUPFAM" id="SSF52218">
    <property type="entry name" value="Flavoproteins"/>
    <property type="match status" value="1"/>
</dbReference>
<dbReference type="InterPro" id="IPR008254">
    <property type="entry name" value="Flavodoxin/NO_synth"/>
</dbReference>
<sequence>MTGLLSESSARAKRPSLIGKLHKESNRKYKEDIETLESIAGEMLQKRRQHPTDDQDLLNAMINGKDPKTGQKLRDETIIANMITFLIAGEVTICRNERHRFDSANLGHETTSGLLSFLFYELLQSPEALKEATKEVDNVIGTAPVTVEHMTKLPYIEACLRETLRLHPTAPAFSLEAKGGPAMFGSDAEEFRPSRMYGSNTGTCEALAQSLACSAPDHGFEAEVKDLDSAPSALSAEIPAVVITASYEGQPPDNAGHFVEGLKTASKDDSKRESTLPSLESETVSREWRETYQRIPIVIDEALVEAGANQLAPRAAVDVTQGNILDALYDWQEKSLWPALSKQESLSGKQRRRAWSSRPRDRDADAF</sequence>
<dbReference type="GO" id="GO:0016705">
    <property type="term" value="F:oxidoreductase activity, acting on paired donors, with incorporation or reduction of molecular oxygen"/>
    <property type="evidence" value="ECO:0007669"/>
    <property type="project" value="InterPro"/>
</dbReference>
<dbReference type="Pfam" id="PF00067">
    <property type="entry name" value="p450"/>
    <property type="match status" value="1"/>
</dbReference>
<comment type="caution">
    <text evidence="6">The sequence shown here is derived from an EMBL/GenBank/DDBJ whole genome shotgun (WGS) entry which is preliminary data.</text>
</comment>
<dbReference type="Gene3D" id="3.40.50.360">
    <property type="match status" value="1"/>
</dbReference>
<dbReference type="PANTHER" id="PTHR24305">
    <property type="entry name" value="CYTOCHROME P450"/>
    <property type="match status" value="1"/>
</dbReference>
<name>A0A8H4Q0M9_9HYPO</name>
<evidence type="ECO:0000313" key="6">
    <source>
        <dbReference type="EMBL" id="KAF4580827.1"/>
    </source>
</evidence>
<dbReference type="GO" id="GO:0020037">
    <property type="term" value="F:heme binding"/>
    <property type="evidence" value="ECO:0007669"/>
    <property type="project" value="InterPro"/>
</dbReference>
<evidence type="ECO:0000259" key="5">
    <source>
        <dbReference type="PROSITE" id="PS50902"/>
    </source>
</evidence>
<dbReference type="InterPro" id="IPR001128">
    <property type="entry name" value="Cyt_P450"/>
</dbReference>
<dbReference type="GO" id="GO:0004497">
    <property type="term" value="F:monooxygenase activity"/>
    <property type="evidence" value="ECO:0007669"/>
    <property type="project" value="InterPro"/>
</dbReference>
<dbReference type="InterPro" id="IPR050121">
    <property type="entry name" value="Cytochrome_P450_monoxygenase"/>
</dbReference>
<keyword evidence="3" id="KW-0408">Iron</keyword>
<keyword evidence="7" id="KW-1185">Reference proteome</keyword>
<evidence type="ECO:0000256" key="2">
    <source>
        <dbReference type="ARBA" id="ARBA00022723"/>
    </source>
</evidence>
<evidence type="ECO:0000313" key="7">
    <source>
        <dbReference type="Proteomes" id="UP000562929"/>
    </source>
</evidence>
<protein>
    <submittedName>
        <fullName evidence="6">Putative bifunctional P-450:NADPH-P450 reductase</fullName>
    </submittedName>
</protein>
<dbReference type="AlphaFoldDB" id="A0A8H4Q0M9"/>
<dbReference type="GO" id="GO:0010181">
    <property type="term" value="F:FMN binding"/>
    <property type="evidence" value="ECO:0007669"/>
    <property type="project" value="InterPro"/>
</dbReference>
<feature type="region of interest" description="Disordered" evidence="4">
    <location>
        <begin position="341"/>
        <end position="367"/>
    </location>
</feature>